<dbReference type="CDD" id="cd04277">
    <property type="entry name" value="ZnMc_serralysin_like"/>
    <property type="match status" value="1"/>
</dbReference>
<dbReference type="EMBL" id="FNYH01000006">
    <property type="protein sequence ID" value="SEI64336.1"/>
    <property type="molecule type" value="Genomic_DNA"/>
</dbReference>
<keyword evidence="7" id="KW-0677">Repeat</keyword>
<evidence type="ECO:0000259" key="13">
    <source>
        <dbReference type="SMART" id="SM00235"/>
    </source>
</evidence>
<evidence type="ECO:0000256" key="2">
    <source>
        <dbReference type="ARBA" id="ARBA00004613"/>
    </source>
</evidence>
<dbReference type="STRING" id="64971.SAMN05421831_10665"/>
<sequence length="1020" mass="107514">MTTTPTGGGPGVADLTLTNQFSNGYDAAYEFSGNASIDALLGGSSWGTGPSNSVVLTYSFPDASSLWASNYGGGSNEASAGLTPLNSAQQQAFREALATWSEVADIKFQEVSDTSASVGDIRVAFSQAVSGQAAGWAYLPSPGSYNYSGSTLNSYTIAPSSGDVWLDPADAGETNWAEGSANFATLVHELGHALGLKHPFEAEESGQVLSGSEDTSQYSIMSYTDYPAMGNVYTSTGGNSYSYTAIQANGPMMYDILAMQYLYGANMSTRTGDDTYIFSSSTPFLETIWDAGGTDTIDASTQLYGVQIDLRDGHFSSVGVKQTGISTTAPAEGNLGIAHNAYIENAVGSDHNDLLQGNALDNVLTGKGGDDTLKGDAGTDTALYFGLSNQYQIAAIDQANNIWQISGMEGTDRLEGIEKLKFNDKLISVEEFAGLVAPTDAETDTSTDDTSDTTTDDTTDQTTDDVTDDTNSGGSEHFTAYNPSTGNTDTLVDALLDETSQDNIQILNVKVTDSTQANQGGGIYWDKPVKDGYDDYDDYYGGYNQTQYSVSLYDGGIQGIDIGSGIFLSTGTATPPSTNTQGGYSVQLGLPGSDRMDAVASQAFSGAGKSKDLTQFEMTFNVVNPNIKSISLDLVFASDEYPEFSNSSYVDIAAAFVNGYNYAYFNGDISQPLSVIDANLANNFESNENGQIAIEYDGISNKLSLVAPVDLGKNTLTLAIADTGDMSYDSGLFISNLQTLDIELNPVSTGTDDFFGEGTSGTEEDGFFFDDSAAGIQKPVTGTPGKDTLQGTEQSELFNALPGDDKIITGGGNDVVMAGAGNDQVEVTGSGNVSLYGASGYDVATFAELSSDQVSLKKVGTVATLEVTSGDHQGTVHTLFNFEEIKLQDMDYLVKDLVNDSAAVSKSESQLGSAGADEVTIDDTKENVSASGGLGDDVYHISANQKGEVYIADIFGTNTIDFTEASIEMAFNYQGQLAVKTTSGAKVFVEFADQQLYNYDGQQGLSLTGFIQNVIDNQMA</sequence>
<dbReference type="InterPro" id="IPR011049">
    <property type="entry name" value="Serralysin-like_metalloprot_C"/>
</dbReference>
<feature type="region of interest" description="Disordered" evidence="12">
    <location>
        <begin position="437"/>
        <end position="490"/>
    </location>
</feature>
<evidence type="ECO:0000256" key="8">
    <source>
        <dbReference type="ARBA" id="ARBA00022801"/>
    </source>
</evidence>
<dbReference type="InterPro" id="IPR001343">
    <property type="entry name" value="Hemolysn_Ca-bd"/>
</dbReference>
<dbReference type="InterPro" id="IPR024079">
    <property type="entry name" value="MetalloPept_cat_dom_sf"/>
</dbReference>
<evidence type="ECO:0000256" key="11">
    <source>
        <dbReference type="ARBA" id="ARBA00023049"/>
    </source>
</evidence>
<comment type="cofactor">
    <cofactor evidence="1">
        <name>Ca(2+)</name>
        <dbReference type="ChEBI" id="CHEBI:29108"/>
    </cofactor>
</comment>
<evidence type="ECO:0000256" key="4">
    <source>
        <dbReference type="ARBA" id="ARBA00022525"/>
    </source>
</evidence>
<dbReference type="SUPFAM" id="SSF51120">
    <property type="entry name" value="beta-Roll"/>
    <property type="match status" value="1"/>
</dbReference>
<evidence type="ECO:0000256" key="1">
    <source>
        <dbReference type="ARBA" id="ARBA00001913"/>
    </source>
</evidence>
<comment type="subcellular location">
    <subcellularLocation>
        <location evidence="2">Secreted</location>
    </subcellularLocation>
</comment>
<gene>
    <name evidence="14" type="ORF">SAMN05421831_10665</name>
</gene>
<accession>A0A1H6SC03</accession>
<dbReference type="RefSeq" id="WP_093309430.1">
    <property type="nucleotide sequence ID" value="NZ_FNYH01000006.1"/>
</dbReference>
<keyword evidence="4" id="KW-0964">Secreted</keyword>
<dbReference type="GO" id="GO:0004222">
    <property type="term" value="F:metalloendopeptidase activity"/>
    <property type="evidence" value="ECO:0007669"/>
    <property type="project" value="InterPro"/>
</dbReference>
<dbReference type="Pfam" id="PF08548">
    <property type="entry name" value="Peptidase_M10_C"/>
    <property type="match status" value="1"/>
</dbReference>
<organism evidence="14 15">
    <name type="scientific">Allopseudospirillum japonicum</name>
    <dbReference type="NCBI Taxonomy" id="64971"/>
    <lineage>
        <taxon>Bacteria</taxon>
        <taxon>Pseudomonadati</taxon>
        <taxon>Pseudomonadota</taxon>
        <taxon>Gammaproteobacteria</taxon>
        <taxon>Oceanospirillales</taxon>
        <taxon>Oceanospirillaceae</taxon>
        <taxon>Allopseudospirillum</taxon>
    </lineage>
</organism>
<dbReference type="InterPro" id="IPR049804">
    <property type="entry name" value="Choice_anch_L"/>
</dbReference>
<feature type="compositionally biased region" description="Polar residues" evidence="12">
    <location>
        <begin position="481"/>
        <end position="490"/>
    </location>
</feature>
<proteinExistence type="inferred from homology"/>
<dbReference type="Proteomes" id="UP000242999">
    <property type="component" value="Unassembled WGS sequence"/>
</dbReference>
<dbReference type="AlphaFoldDB" id="A0A1H6SC03"/>
<reference evidence="15" key="1">
    <citation type="submission" date="2016-10" db="EMBL/GenBank/DDBJ databases">
        <authorList>
            <person name="Varghese N."/>
            <person name="Submissions S."/>
        </authorList>
    </citation>
    <scope>NUCLEOTIDE SEQUENCE [LARGE SCALE GENOMIC DNA]</scope>
    <source>
        <strain evidence="15">DSM 7165</strain>
    </source>
</reference>
<dbReference type="PANTHER" id="PTHR10201:SF323">
    <property type="entry name" value="MATRIX METALLOPROTEINASE-21"/>
    <property type="match status" value="1"/>
</dbReference>
<keyword evidence="15" id="KW-1185">Reference proteome</keyword>
<comment type="similarity">
    <text evidence="3">Belongs to the peptidase M10B family.</text>
</comment>
<dbReference type="InterPro" id="IPR006026">
    <property type="entry name" value="Peptidase_Metallo"/>
</dbReference>
<keyword evidence="8" id="KW-0378">Hydrolase</keyword>
<dbReference type="NCBIfam" id="NF038133">
    <property type="entry name" value="choice_anch_L"/>
    <property type="match status" value="1"/>
</dbReference>
<dbReference type="GO" id="GO:0005615">
    <property type="term" value="C:extracellular space"/>
    <property type="evidence" value="ECO:0007669"/>
    <property type="project" value="InterPro"/>
</dbReference>
<dbReference type="GO" id="GO:0006508">
    <property type="term" value="P:proteolysis"/>
    <property type="evidence" value="ECO:0007669"/>
    <property type="project" value="UniProtKB-KW"/>
</dbReference>
<evidence type="ECO:0000313" key="15">
    <source>
        <dbReference type="Proteomes" id="UP000242999"/>
    </source>
</evidence>
<feature type="domain" description="Peptidase metallopeptidase" evidence="13">
    <location>
        <begin position="42"/>
        <end position="235"/>
    </location>
</feature>
<dbReference type="GO" id="GO:0008270">
    <property type="term" value="F:zinc ion binding"/>
    <property type="evidence" value="ECO:0007669"/>
    <property type="project" value="InterPro"/>
</dbReference>
<dbReference type="SUPFAM" id="SSF55486">
    <property type="entry name" value="Metalloproteases ('zincins'), catalytic domain"/>
    <property type="match status" value="1"/>
</dbReference>
<dbReference type="Gene3D" id="2.150.10.10">
    <property type="entry name" value="Serralysin-like metalloprotease, C-terminal"/>
    <property type="match status" value="2"/>
</dbReference>
<protein>
    <submittedName>
        <fullName evidence="14">Matrixin</fullName>
    </submittedName>
</protein>
<keyword evidence="11" id="KW-0482">Metalloprotease</keyword>
<evidence type="ECO:0000256" key="9">
    <source>
        <dbReference type="ARBA" id="ARBA00022833"/>
    </source>
</evidence>
<evidence type="ECO:0000256" key="10">
    <source>
        <dbReference type="ARBA" id="ARBA00022837"/>
    </source>
</evidence>
<evidence type="ECO:0000256" key="7">
    <source>
        <dbReference type="ARBA" id="ARBA00022737"/>
    </source>
</evidence>
<dbReference type="PANTHER" id="PTHR10201">
    <property type="entry name" value="MATRIX METALLOPROTEINASE"/>
    <property type="match status" value="1"/>
</dbReference>
<dbReference type="OrthoDB" id="733404at2"/>
<dbReference type="InterPro" id="IPR013858">
    <property type="entry name" value="Peptidase_M10B_C"/>
</dbReference>
<dbReference type="GO" id="GO:0005509">
    <property type="term" value="F:calcium ion binding"/>
    <property type="evidence" value="ECO:0007669"/>
    <property type="project" value="InterPro"/>
</dbReference>
<evidence type="ECO:0000256" key="6">
    <source>
        <dbReference type="ARBA" id="ARBA00022723"/>
    </source>
</evidence>
<dbReference type="InterPro" id="IPR034033">
    <property type="entry name" value="Serralysin-like"/>
</dbReference>
<keyword evidence="6" id="KW-0479">Metal-binding</keyword>
<evidence type="ECO:0000313" key="14">
    <source>
        <dbReference type="EMBL" id="SEI64336.1"/>
    </source>
</evidence>
<evidence type="ECO:0000256" key="12">
    <source>
        <dbReference type="SAM" id="MobiDB-lite"/>
    </source>
</evidence>
<keyword evidence="10" id="KW-0106">Calcium</keyword>
<dbReference type="Gene3D" id="3.40.390.10">
    <property type="entry name" value="Collagenase (Catalytic Domain)"/>
    <property type="match status" value="1"/>
</dbReference>
<dbReference type="Pfam" id="PF00413">
    <property type="entry name" value="Peptidase_M10"/>
    <property type="match status" value="1"/>
</dbReference>
<evidence type="ECO:0000256" key="3">
    <source>
        <dbReference type="ARBA" id="ARBA00009490"/>
    </source>
</evidence>
<dbReference type="SMART" id="SM00235">
    <property type="entry name" value="ZnMc"/>
    <property type="match status" value="1"/>
</dbReference>
<name>A0A1H6SC03_9GAMM</name>
<feature type="compositionally biased region" description="Acidic residues" evidence="12">
    <location>
        <begin position="441"/>
        <end position="468"/>
    </location>
</feature>
<keyword evidence="5" id="KW-0645">Protease</keyword>
<dbReference type="InterPro" id="IPR001818">
    <property type="entry name" value="Pept_M10_metallopeptidase"/>
</dbReference>
<dbReference type="Pfam" id="PF00353">
    <property type="entry name" value="HemolysinCabind"/>
    <property type="match status" value="2"/>
</dbReference>
<keyword evidence="9" id="KW-0862">Zinc</keyword>
<dbReference type="GO" id="GO:0031012">
    <property type="term" value="C:extracellular matrix"/>
    <property type="evidence" value="ECO:0007669"/>
    <property type="project" value="InterPro"/>
</dbReference>
<evidence type="ECO:0000256" key="5">
    <source>
        <dbReference type="ARBA" id="ARBA00022670"/>
    </source>
</evidence>